<comment type="caution">
    <text evidence="1">The sequence shown here is derived from an EMBL/GenBank/DDBJ whole genome shotgun (WGS) entry which is preliminary data.</text>
</comment>
<dbReference type="PANTHER" id="PTHR23409">
    <property type="entry name" value="RIBONUCLEOSIDE-DIPHOSPHATE REDUCTASE SMALL CHAIN"/>
    <property type="match status" value="1"/>
</dbReference>
<dbReference type="AlphaFoldDB" id="A0A9W7W7R2"/>
<protein>
    <submittedName>
        <fullName evidence="1">Uncharacterized protein</fullName>
    </submittedName>
</protein>
<accession>A0A9W7W7R2</accession>
<reference evidence="1" key="1">
    <citation type="submission" date="2021-02" db="EMBL/GenBank/DDBJ databases">
        <title>Comparative genomics reveals that relaxation of natural selection precedes convergent phenotypic evolution of cavefish.</title>
        <authorList>
            <person name="Peng Z."/>
        </authorList>
    </citation>
    <scope>NUCLEOTIDE SEQUENCE</scope>
    <source>
        <tissue evidence="1">Muscle</tissue>
    </source>
</reference>
<dbReference type="Proteomes" id="UP001059041">
    <property type="component" value="Unassembled WGS sequence"/>
</dbReference>
<evidence type="ECO:0000313" key="1">
    <source>
        <dbReference type="EMBL" id="KAI7790097.1"/>
    </source>
</evidence>
<dbReference type="GO" id="GO:0009263">
    <property type="term" value="P:deoxyribonucleotide biosynthetic process"/>
    <property type="evidence" value="ECO:0007669"/>
    <property type="project" value="InterPro"/>
</dbReference>
<evidence type="ECO:0000313" key="2">
    <source>
        <dbReference type="Proteomes" id="UP001059041"/>
    </source>
</evidence>
<dbReference type="GO" id="GO:0005829">
    <property type="term" value="C:cytosol"/>
    <property type="evidence" value="ECO:0007669"/>
    <property type="project" value="TreeGrafter"/>
</dbReference>
<sequence>MALLHSMSGECIKSELDLFTVPQTVLEKNTYLEVPPFSAISYSVPLEFFITGTGEDYLDLNNTLLFLRLKITKPNGGDIPDPASVGLINYPGATIFSQVDVSLGDRLISQSLSTYPHRCMIECLMNYSKDVLETIFTSGLFHKDEAGEIDENDPLDDNEGLTKRSNYTKGGKVVELLAPIHRDIFFQEKLLLNGVDFKIHLIRAKNKFCLMRSDDVAYKVKIVLASLFVEKVCETGACPGSAHRYCKVPYRQSMPQNPVYTPTGSRVSNQENLFLGTLPKSIILGMVDNDAFTGAYNKNPFTFNHYDMEFLAIYVDGQQVPAKPLQPDFDSGAAAREYYQLVMSTGRHLKNHWLAFDRGEFMNGYSLFAFNLTPDEECGQHLSLVKSGNIRLEVRFKKALAKTITLIVYALFDSIIQVSNRRQILVDHY</sequence>
<dbReference type="OrthoDB" id="8869837at2759"/>
<dbReference type="PANTHER" id="PTHR23409:SF21">
    <property type="entry name" value="CAPSID PROTEIN"/>
    <property type="match status" value="1"/>
</dbReference>
<dbReference type="InterPro" id="IPR000358">
    <property type="entry name" value="RNR_small_fam"/>
</dbReference>
<organism evidence="1 2">
    <name type="scientific">Triplophysa rosa</name>
    <name type="common">Cave loach</name>
    <dbReference type="NCBI Taxonomy" id="992332"/>
    <lineage>
        <taxon>Eukaryota</taxon>
        <taxon>Metazoa</taxon>
        <taxon>Chordata</taxon>
        <taxon>Craniata</taxon>
        <taxon>Vertebrata</taxon>
        <taxon>Euteleostomi</taxon>
        <taxon>Actinopterygii</taxon>
        <taxon>Neopterygii</taxon>
        <taxon>Teleostei</taxon>
        <taxon>Ostariophysi</taxon>
        <taxon>Cypriniformes</taxon>
        <taxon>Nemacheilidae</taxon>
        <taxon>Triplophysa</taxon>
    </lineage>
</organism>
<keyword evidence="2" id="KW-1185">Reference proteome</keyword>
<dbReference type="GO" id="GO:0004748">
    <property type="term" value="F:ribonucleoside-diphosphate reductase activity, thioredoxin disulfide as acceptor"/>
    <property type="evidence" value="ECO:0007669"/>
    <property type="project" value="TreeGrafter"/>
</dbReference>
<gene>
    <name evidence="1" type="ORF">IRJ41_012035</name>
</gene>
<dbReference type="EMBL" id="JAFHDT010000243">
    <property type="protein sequence ID" value="KAI7790097.1"/>
    <property type="molecule type" value="Genomic_DNA"/>
</dbReference>
<name>A0A9W7W7R2_TRIRA</name>
<proteinExistence type="predicted"/>